<protein>
    <submittedName>
        <fullName evidence="2">Uncharacterized protein</fullName>
    </submittedName>
</protein>
<proteinExistence type="predicted"/>
<comment type="caution">
    <text evidence="2">The sequence shown here is derived from an EMBL/GenBank/DDBJ whole genome shotgun (WGS) entry which is preliminary data.</text>
</comment>
<reference evidence="2 3" key="2">
    <citation type="submission" date="2019-09" db="EMBL/GenBank/DDBJ databases">
        <authorList>
            <person name="Jin C."/>
        </authorList>
    </citation>
    <scope>NUCLEOTIDE SEQUENCE [LARGE SCALE GENOMIC DNA]</scope>
    <source>
        <strain evidence="2 3">BN140078</strain>
    </source>
</reference>
<evidence type="ECO:0000313" key="2">
    <source>
        <dbReference type="EMBL" id="KAA2245330.1"/>
    </source>
</evidence>
<gene>
    <name evidence="2" type="ORF">F0L74_05040</name>
</gene>
<dbReference type="EMBL" id="VUOC01000001">
    <property type="protein sequence ID" value="KAA2245330.1"/>
    <property type="molecule type" value="Genomic_DNA"/>
</dbReference>
<feature type="compositionally biased region" description="Basic residues" evidence="1">
    <location>
        <begin position="66"/>
        <end position="77"/>
    </location>
</feature>
<name>A0A5B2W3Q9_9BACT</name>
<feature type="region of interest" description="Disordered" evidence="1">
    <location>
        <begin position="44"/>
        <end position="77"/>
    </location>
</feature>
<dbReference type="Proteomes" id="UP000324611">
    <property type="component" value="Unassembled WGS sequence"/>
</dbReference>
<keyword evidence="3" id="KW-1185">Reference proteome</keyword>
<dbReference type="AlphaFoldDB" id="A0A5B2W3Q9"/>
<reference evidence="2 3" key="1">
    <citation type="submission" date="2019-09" db="EMBL/GenBank/DDBJ databases">
        <title>Chitinophaga ginsengihumi sp. nov., isolated from soil of ginseng rhizosphere.</title>
        <authorList>
            <person name="Lee J."/>
        </authorList>
    </citation>
    <scope>NUCLEOTIDE SEQUENCE [LARGE SCALE GENOMIC DNA]</scope>
    <source>
        <strain evidence="2 3">BN140078</strain>
    </source>
</reference>
<evidence type="ECO:0000256" key="1">
    <source>
        <dbReference type="SAM" id="MobiDB-lite"/>
    </source>
</evidence>
<dbReference type="RefSeq" id="WP_149836719.1">
    <property type="nucleotide sequence ID" value="NZ_VUOC01000001.1"/>
</dbReference>
<sequence>MSERFDNVMNSYDQAVSFNEKTWPCVGLKANRKWKGTTETKKISDTILPNSPHCNLKRTLTEPKAKEKRRKDLGKSR</sequence>
<evidence type="ECO:0000313" key="3">
    <source>
        <dbReference type="Proteomes" id="UP000324611"/>
    </source>
</evidence>
<accession>A0A5B2W3Q9</accession>
<organism evidence="2 3">
    <name type="scientific">Chitinophaga agrisoli</name>
    <dbReference type="NCBI Taxonomy" id="2607653"/>
    <lineage>
        <taxon>Bacteria</taxon>
        <taxon>Pseudomonadati</taxon>
        <taxon>Bacteroidota</taxon>
        <taxon>Chitinophagia</taxon>
        <taxon>Chitinophagales</taxon>
        <taxon>Chitinophagaceae</taxon>
        <taxon>Chitinophaga</taxon>
    </lineage>
</organism>